<feature type="region of interest" description="Disordered" evidence="1">
    <location>
        <begin position="73"/>
        <end position="108"/>
    </location>
</feature>
<organism evidence="3 4">
    <name type="scientific">Rhodococcus rhodochrous J45</name>
    <dbReference type="NCBI Taxonomy" id="935266"/>
    <lineage>
        <taxon>Bacteria</taxon>
        <taxon>Bacillati</taxon>
        <taxon>Actinomycetota</taxon>
        <taxon>Actinomycetes</taxon>
        <taxon>Mycobacteriales</taxon>
        <taxon>Nocardiaceae</taxon>
        <taxon>Rhodococcus</taxon>
    </lineage>
</organism>
<reference evidence="3 4" key="1">
    <citation type="submission" date="2019-07" db="EMBL/GenBank/DDBJ databases">
        <title>Genome sequencing of lignin-degrading bacterial isolates.</title>
        <authorList>
            <person name="Gladden J."/>
        </authorList>
    </citation>
    <scope>NUCLEOTIDE SEQUENCE [LARGE SCALE GENOMIC DNA]</scope>
    <source>
        <strain evidence="3 4">J45</strain>
    </source>
</reference>
<evidence type="ECO:0000313" key="4">
    <source>
        <dbReference type="Proteomes" id="UP000317573"/>
    </source>
</evidence>
<accession>A0A562E7S3</accession>
<feature type="compositionally biased region" description="Basic and acidic residues" evidence="1">
    <location>
        <begin position="95"/>
        <end position="108"/>
    </location>
</feature>
<protein>
    <recommendedName>
        <fullName evidence="5">Protein kinase domain-containing protein</fullName>
    </recommendedName>
</protein>
<evidence type="ECO:0000313" key="3">
    <source>
        <dbReference type="EMBL" id="TWH17774.1"/>
    </source>
</evidence>
<evidence type="ECO:0000256" key="2">
    <source>
        <dbReference type="SAM" id="Phobius"/>
    </source>
</evidence>
<feature type="transmembrane region" description="Helical" evidence="2">
    <location>
        <begin position="6"/>
        <end position="23"/>
    </location>
</feature>
<keyword evidence="2" id="KW-1133">Transmembrane helix</keyword>
<dbReference type="RefSeq" id="WP_145691617.1">
    <property type="nucleotide sequence ID" value="NZ_VLJT01000015.1"/>
</dbReference>
<gene>
    <name evidence="3" type="ORF">L618_001800000650</name>
</gene>
<evidence type="ECO:0008006" key="5">
    <source>
        <dbReference type="Google" id="ProtNLM"/>
    </source>
</evidence>
<comment type="caution">
    <text evidence="3">The sequence shown here is derived from an EMBL/GenBank/DDBJ whole genome shotgun (WGS) entry which is preliminary data.</text>
</comment>
<evidence type="ECO:0000256" key="1">
    <source>
        <dbReference type="SAM" id="MobiDB-lite"/>
    </source>
</evidence>
<dbReference type="EMBL" id="VLJT01000015">
    <property type="protein sequence ID" value="TWH17774.1"/>
    <property type="molecule type" value="Genomic_DNA"/>
</dbReference>
<sequence length="429" mass="48746">MVFVVAIVAAVVVLLALVGTLVRRRRRWRNKGMVLAQELQPRDHTPASQAEPGYAEMSHDDWWESDFFSERSLEPPRSEPAQVPEHPTRSWEATPSERSEPVDLTKSAAKEIARQRRQRAEERRRKLLLRGGIQYEDDASLAREQQLGAGGQGAVYGLVDNTGQVAKYWDLPLTRGTREFEELVHRRTDVEAAVSGHPIHLCWPESPVRRGGELIGYTMPRIGGQFYFEMKFGSVTKTHPRELQHAIPRKQGAVPFPFEVDDRQRLELVYLVAVFLDGMHRNDIVYGDFSWMNFTFSLDPVELCVLDFDSSRVQGSLPFTRSLPLDSPNWEDPQWHGSTVVRMDSDRYKFALFAYRMLVAKSLDAEIDPDRAAEWGRDTGSTMLSGLWSRAMGVAGTRPPLSQWVGALEQARRDIVHGDRSLHQPSTRG</sequence>
<dbReference type="AlphaFoldDB" id="A0A562E7S3"/>
<keyword evidence="2" id="KW-0472">Membrane</keyword>
<keyword evidence="2" id="KW-0812">Transmembrane</keyword>
<dbReference type="Proteomes" id="UP000317573">
    <property type="component" value="Unassembled WGS sequence"/>
</dbReference>
<name>A0A562E7S3_RHORH</name>
<dbReference type="Gene3D" id="1.10.510.10">
    <property type="entry name" value="Transferase(Phosphotransferase) domain 1"/>
    <property type="match status" value="1"/>
</dbReference>
<dbReference type="SUPFAM" id="SSF56112">
    <property type="entry name" value="Protein kinase-like (PK-like)"/>
    <property type="match status" value="1"/>
</dbReference>
<proteinExistence type="predicted"/>
<dbReference type="InterPro" id="IPR011009">
    <property type="entry name" value="Kinase-like_dom_sf"/>
</dbReference>